<proteinExistence type="predicted"/>
<organism evidence="1">
    <name type="scientific">bioreactor metagenome</name>
    <dbReference type="NCBI Taxonomy" id="1076179"/>
    <lineage>
        <taxon>unclassified sequences</taxon>
        <taxon>metagenomes</taxon>
        <taxon>ecological metagenomes</taxon>
    </lineage>
</organism>
<sequence length="202" mass="23815">METYQGYKVLAKYRCGSYAFGFENDDSDKDYVLVLDGNPGIIVDKVNGDDIFAFDVASFKKKMAFDDTLLDYFVIFNDEVLCLDKSLVYLDEDFKEEFLSITKIDWQKSIKVWVQRNIDYFEKYVRFKEFIKKLYHLYRIRGLLAHYEETGKFENVYPKSYLEKAKEYKNQKEVIGANCIDDFESIINYLKKYVETGGDADG</sequence>
<dbReference type="AlphaFoldDB" id="A0A645GKB4"/>
<evidence type="ECO:0000313" key="1">
    <source>
        <dbReference type="EMBL" id="MPN26289.1"/>
    </source>
</evidence>
<name>A0A645GKB4_9ZZZZ</name>
<dbReference type="EMBL" id="VSSQ01075763">
    <property type="protein sequence ID" value="MPN26289.1"/>
    <property type="molecule type" value="Genomic_DNA"/>
</dbReference>
<comment type="caution">
    <text evidence="1">The sequence shown here is derived from an EMBL/GenBank/DDBJ whole genome shotgun (WGS) entry which is preliminary data.</text>
</comment>
<reference evidence="1" key="1">
    <citation type="submission" date="2019-08" db="EMBL/GenBank/DDBJ databases">
        <authorList>
            <person name="Kucharzyk K."/>
            <person name="Murdoch R.W."/>
            <person name="Higgins S."/>
            <person name="Loffler F."/>
        </authorList>
    </citation>
    <scope>NUCLEOTIDE SEQUENCE</scope>
</reference>
<accession>A0A645GKB4</accession>
<gene>
    <name evidence="1" type="ORF">SDC9_173713</name>
</gene>
<evidence type="ECO:0008006" key="2">
    <source>
        <dbReference type="Google" id="ProtNLM"/>
    </source>
</evidence>
<protein>
    <recommendedName>
        <fullName evidence="2">Polymerase nucleotidyl transferase domain-containing protein</fullName>
    </recommendedName>
</protein>